<gene>
    <name evidence="2" type="ORF">P409_05570</name>
</gene>
<dbReference type="Proteomes" id="UP000029995">
    <property type="component" value="Unassembled WGS sequence"/>
</dbReference>
<dbReference type="InterPro" id="IPR001387">
    <property type="entry name" value="Cro/C1-type_HTH"/>
</dbReference>
<dbReference type="SMART" id="SM00530">
    <property type="entry name" value="HTH_XRE"/>
    <property type="match status" value="1"/>
</dbReference>
<dbReference type="RefSeq" id="WP_034832741.1">
    <property type="nucleotide sequence ID" value="NZ_JANX01000038.1"/>
</dbReference>
<evidence type="ECO:0000313" key="3">
    <source>
        <dbReference type="Proteomes" id="UP000029995"/>
    </source>
</evidence>
<proteinExistence type="predicted"/>
<dbReference type="GO" id="GO:0003677">
    <property type="term" value="F:DNA binding"/>
    <property type="evidence" value="ECO:0007669"/>
    <property type="project" value="InterPro"/>
</dbReference>
<accession>A0A0A0DB67</accession>
<dbReference type="AlphaFoldDB" id="A0A0A0DB67"/>
<feature type="domain" description="HTH cro/C1-type" evidence="1">
    <location>
        <begin position="7"/>
        <end position="55"/>
    </location>
</feature>
<dbReference type="SUPFAM" id="SSF47413">
    <property type="entry name" value="lambda repressor-like DNA-binding domains"/>
    <property type="match status" value="1"/>
</dbReference>
<dbReference type="PROSITE" id="PS50943">
    <property type="entry name" value="HTH_CROC1"/>
    <property type="match status" value="1"/>
</dbReference>
<evidence type="ECO:0000313" key="2">
    <source>
        <dbReference type="EMBL" id="KGM35265.1"/>
    </source>
</evidence>
<organism evidence="2 3">
    <name type="scientific">Inquilinus limosus MP06</name>
    <dbReference type="NCBI Taxonomy" id="1398085"/>
    <lineage>
        <taxon>Bacteria</taxon>
        <taxon>Pseudomonadati</taxon>
        <taxon>Pseudomonadota</taxon>
        <taxon>Alphaproteobacteria</taxon>
        <taxon>Rhodospirillales</taxon>
        <taxon>Rhodospirillaceae</taxon>
        <taxon>Inquilinus</taxon>
    </lineage>
</organism>
<reference evidence="2 3" key="1">
    <citation type="submission" date="2014-01" db="EMBL/GenBank/DDBJ databases">
        <title>Genome sequence determination for a cystic fibrosis isolate, Inquilinus limosus.</title>
        <authorList>
            <person name="Pino M."/>
            <person name="Di Conza J."/>
            <person name="Gutkind G."/>
        </authorList>
    </citation>
    <scope>NUCLEOTIDE SEQUENCE [LARGE SCALE GENOMIC DNA]</scope>
    <source>
        <strain evidence="2 3">MP06</strain>
    </source>
</reference>
<dbReference type="Pfam" id="PF01381">
    <property type="entry name" value="HTH_3"/>
    <property type="match status" value="1"/>
</dbReference>
<comment type="caution">
    <text evidence="2">The sequence shown here is derived from an EMBL/GenBank/DDBJ whole genome shotgun (WGS) entry which is preliminary data.</text>
</comment>
<sequence length="112" mass="12158">MIAPQQIRAARRMLNWTQAELARRARLSVTGLHNIEAGVANPRASTLARISSALENGRAPQAAARPDAVMAEADAEMLLRSLRADVALLYTVLNARLDQIERHLRGAAAHDA</sequence>
<dbReference type="InterPro" id="IPR010982">
    <property type="entry name" value="Lambda_DNA-bd_dom_sf"/>
</dbReference>
<dbReference type="CDD" id="cd00093">
    <property type="entry name" value="HTH_XRE"/>
    <property type="match status" value="1"/>
</dbReference>
<protein>
    <recommendedName>
        <fullName evidence="1">HTH cro/C1-type domain-containing protein</fullName>
    </recommendedName>
</protein>
<dbReference type="EMBL" id="JANX01000038">
    <property type="protein sequence ID" value="KGM35265.1"/>
    <property type="molecule type" value="Genomic_DNA"/>
</dbReference>
<name>A0A0A0DB67_9PROT</name>
<evidence type="ECO:0000259" key="1">
    <source>
        <dbReference type="PROSITE" id="PS50943"/>
    </source>
</evidence>
<dbReference type="OrthoDB" id="4419620at2"/>
<dbReference type="Gene3D" id="1.10.260.40">
    <property type="entry name" value="lambda repressor-like DNA-binding domains"/>
    <property type="match status" value="1"/>
</dbReference>